<dbReference type="PROSITE" id="PS00211">
    <property type="entry name" value="ABC_TRANSPORTER_1"/>
    <property type="match status" value="1"/>
</dbReference>
<dbReference type="FunFam" id="3.40.50.300:FF:000032">
    <property type="entry name" value="Export ABC transporter ATP-binding protein"/>
    <property type="match status" value="1"/>
</dbReference>
<dbReference type="SMART" id="SM00382">
    <property type="entry name" value="AAA"/>
    <property type="match status" value="1"/>
</dbReference>
<dbReference type="GO" id="GO:0016887">
    <property type="term" value="F:ATP hydrolysis activity"/>
    <property type="evidence" value="ECO:0007669"/>
    <property type="project" value="InterPro"/>
</dbReference>
<dbReference type="InterPro" id="IPR017911">
    <property type="entry name" value="MacB-like_ATP-bd"/>
</dbReference>
<evidence type="ECO:0000259" key="5">
    <source>
        <dbReference type="PROSITE" id="PS50893"/>
    </source>
</evidence>
<dbReference type="AlphaFoldDB" id="A0A495J9J4"/>
<dbReference type="Pfam" id="PF00005">
    <property type="entry name" value="ABC_tran"/>
    <property type="match status" value="1"/>
</dbReference>
<evidence type="ECO:0000313" key="7">
    <source>
        <dbReference type="Proteomes" id="UP000268007"/>
    </source>
</evidence>
<evidence type="ECO:0000313" key="6">
    <source>
        <dbReference type="EMBL" id="RKR84729.1"/>
    </source>
</evidence>
<dbReference type="PANTHER" id="PTHR24220:SF86">
    <property type="entry name" value="ABC TRANSPORTER ABCH.1"/>
    <property type="match status" value="1"/>
</dbReference>
<evidence type="ECO:0000256" key="4">
    <source>
        <dbReference type="ARBA" id="ARBA00038388"/>
    </source>
</evidence>
<dbReference type="GO" id="GO:0005886">
    <property type="term" value="C:plasma membrane"/>
    <property type="evidence" value="ECO:0007669"/>
    <property type="project" value="TreeGrafter"/>
</dbReference>
<dbReference type="PROSITE" id="PS50893">
    <property type="entry name" value="ABC_TRANSPORTER_2"/>
    <property type="match status" value="1"/>
</dbReference>
<keyword evidence="7" id="KW-1185">Reference proteome</keyword>
<dbReference type="RefSeq" id="WP_121200553.1">
    <property type="nucleotide sequence ID" value="NZ_RBKU01000001.1"/>
</dbReference>
<dbReference type="SUPFAM" id="SSF52540">
    <property type="entry name" value="P-loop containing nucleoside triphosphate hydrolases"/>
    <property type="match status" value="1"/>
</dbReference>
<sequence>MAAEPILQADKIEKYFYDPVKFKVLNDISFTINKGEFATLIGKSGCGKSTLLYILSTMDTNYEGILKIEDKLITGQDKDDLAILRNEKIGFVFQFHYLLPEFSCLKNVMIPALKLGMLSRKEIEEKAYAKLTLLGLKDQALKPSSKLSGGQQQRVAIARALINDPLIIMGDEPTGNLDSKNSAIVFETFQQLAHELGQTIIVVTHDNDFAENSDRVIEMIDGTILGK</sequence>
<proteinExistence type="inferred from homology"/>
<dbReference type="GO" id="GO:0022857">
    <property type="term" value="F:transmembrane transporter activity"/>
    <property type="evidence" value="ECO:0007669"/>
    <property type="project" value="TreeGrafter"/>
</dbReference>
<dbReference type="GO" id="GO:0005524">
    <property type="term" value="F:ATP binding"/>
    <property type="evidence" value="ECO:0007669"/>
    <property type="project" value="UniProtKB-KW"/>
</dbReference>
<dbReference type="Proteomes" id="UP000268007">
    <property type="component" value="Unassembled WGS sequence"/>
</dbReference>
<gene>
    <name evidence="6" type="ORF">BDD43_4980</name>
</gene>
<comment type="similarity">
    <text evidence="4">Belongs to the ABC transporter superfamily. Macrolide exporter (TC 3.A.1.122) family.</text>
</comment>
<evidence type="ECO:0000256" key="2">
    <source>
        <dbReference type="ARBA" id="ARBA00022741"/>
    </source>
</evidence>
<keyword evidence="1" id="KW-0813">Transport</keyword>
<keyword evidence="2" id="KW-0547">Nucleotide-binding</keyword>
<feature type="domain" description="ABC transporter" evidence="5">
    <location>
        <begin position="7"/>
        <end position="225"/>
    </location>
</feature>
<accession>A0A495J9J4</accession>
<dbReference type="InterPro" id="IPR027417">
    <property type="entry name" value="P-loop_NTPase"/>
</dbReference>
<dbReference type="PANTHER" id="PTHR24220">
    <property type="entry name" value="IMPORT ATP-BINDING PROTEIN"/>
    <property type="match status" value="1"/>
</dbReference>
<organism evidence="6 7">
    <name type="scientific">Mucilaginibacter gracilis</name>
    <dbReference type="NCBI Taxonomy" id="423350"/>
    <lineage>
        <taxon>Bacteria</taxon>
        <taxon>Pseudomonadati</taxon>
        <taxon>Bacteroidota</taxon>
        <taxon>Sphingobacteriia</taxon>
        <taxon>Sphingobacteriales</taxon>
        <taxon>Sphingobacteriaceae</taxon>
        <taxon>Mucilaginibacter</taxon>
    </lineage>
</organism>
<evidence type="ECO:0000256" key="3">
    <source>
        <dbReference type="ARBA" id="ARBA00022840"/>
    </source>
</evidence>
<dbReference type="CDD" id="cd03255">
    <property type="entry name" value="ABC_MJ0796_LolCDE_FtsE"/>
    <property type="match status" value="1"/>
</dbReference>
<dbReference type="InterPro" id="IPR015854">
    <property type="entry name" value="ABC_transpr_LolD-like"/>
</dbReference>
<dbReference type="InterPro" id="IPR003593">
    <property type="entry name" value="AAA+_ATPase"/>
</dbReference>
<dbReference type="OrthoDB" id="9802264at2"/>
<comment type="caution">
    <text evidence="6">The sequence shown here is derived from an EMBL/GenBank/DDBJ whole genome shotgun (WGS) entry which is preliminary data.</text>
</comment>
<reference evidence="6 7" key="1">
    <citation type="submission" date="2018-10" db="EMBL/GenBank/DDBJ databases">
        <title>Genomic Encyclopedia of Archaeal and Bacterial Type Strains, Phase II (KMG-II): from individual species to whole genera.</title>
        <authorList>
            <person name="Goeker M."/>
        </authorList>
    </citation>
    <scope>NUCLEOTIDE SEQUENCE [LARGE SCALE GENOMIC DNA]</scope>
    <source>
        <strain evidence="6 7">DSM 18602</strain>
    </source>
</reference>
<keyword evidence="6" id="KW-0449">Lipoprotein</keyword>
<protein>
    <submittedName>
        <fullName evidence="6">Lipoprotein-releasing system ATP-binding protein</fullName>
    </submittedName>
</protein>
<dbReference type="Gene3D" id="3.40.50.300">
    <property type="entry name" value="P-loop containing nucleotide triphosphate hydrolases"/>
    <property type="match status" value="1"/>
</dbReference>
<dbReference type="EMBL" id="RBKU01000001">
    <property type="protein sequence ID" value="RKR84729.1"/>
    <property type="molecule type" value="Genomic_DNA"/>
</dbReference>
<dbReference type="InterPro" id="IPR017871">
    <property type="entry name" value="ABC_transporter-like_CS"/>
</dbReference>
<dbReference type="GO" id="GO:0098796">
    <property type="term" value="C:membrane protein complex"/>
    <property type="evidence" value="ECO:0007669"/>
    <property type="project" value="UniProtKB-ARBA"/>
</dbReference>
<dbReference type="InterPro" id="IPR003439">
    <property type="entry name" value="ABC_transporter-like_ATP-bd"/>
</dbReference>
<keyword evidence="3 6" id="KW-0067">ATP-binding</keyword>
<name>A0A495J9J4_9SPHI</name>
<evidence type="ECO:0000256" key="1">
    <source>
        <dbReference type="ARBA" id="ARBA00022448"/>
    </source>
</evidence>